<dbReference type="RefSeq" id="WP_016999969.1">
    <property type="nucleotide sequence ID" value="NZ_CP075503.1"/>
</dbReference>
<dbReference type="Pfam" id="PF08279">
    <property type="entry name" value="HTH_11"/>
    <property type="match status" value="1"/>
</dbReference>
<evidence type="ECO:0000256" key="2">
    <source>
        <dbReference type="HAMAP-Rule" id="MF_00978"/>
    </source>
</evidence>
<dbReference type="GO" id="GO:0016740">
    <property type="term" value="F:transferase activity"/>
    <property type="evidence" value="ECO:0007669"/>
    <property type="project" value="UniProtKB-ARBA"/>
</dbReference>
<feature type="domain" description="BPL/LPL catalytic" evidence="3">
    <location>
        <begin position="76"/>
        <end position="259"/>
    </location>
</feature>
<evidence type="ECO:0000256" key="1">
    <source>
        <dbReference type="ARBA" id="ARBA00022598"/>
    </source>
</evidence>
<dbReference type="InterPro" id="IPR036390">
    <property type="entry name" value="WH_DNA-bd_sf"/>
</dbReference>
<dbReference type="Gene3D" id="1.10.10.10">
    <property type="entry name" value="Winged helix-like DNA-binding domain superfamily/Winged helix DNA-binding domain"/>
    <property type="match status" value="1"/>
</dbReference>
<dbReference type="HAMAP" id="MF_00978">
    <property type="entry name" value="Bifunct_BirA"/>
    <property type="match status" value="1"/>
</dbReference>
<evidence type="ECO:0000313" key="5">
    <source>
        <dbReference type="Proteomes" id="UP001223261"/>
    </source>
</evidence>
<dbReference type="Gene3D" id="2.30.30.100">
    <property type="match status" value="1"/>
</dbReference>
<evidence type="ECO:0000259" key="3">
    <source>
        <dbReference type="PROSITE" id="PS51733"/>
    </source>
</evidence>
<dbReference type="InterPro" id="IPR013196">
    <property type="entry name" value="HTH_11"/>
</dbReference>
<dbReference type="PROSITE" id="PS51733">
    <property type="entry name" value="BPL_LPL_CATALYTIC"/>
    <property type="match status" value="1"/>
</dbReference>
<sequence>MSKYKHEIIRYLYKQNEYLSGQHIAEALDCSRVTVKKVMDQLRNDGYEIESISNKGYKLNQLPDNWQEDIVNIDIQNNKILNKAYVEPQVDSTQILAKSILNKDDGSFIVLSDEQTKGRGRFNRPWSSLKGKGLWMSVVLRPDIPIQKMSTFNLFISLAIQEVIEEHYQLPSKIKWPNDIYINEKKACGFLTEMIADTDGVNAIICGIGLNLNQTEEDFKKAKQDRATSLHIEKESHIEPYQFLENLLLSIEDKYEQFLNGEFTDIKEVYKSKSMIWNRELTYTEGKKRIKGRAIDIQDNGFLTVISQDGELYQFMSADIEI</sequence>
<feature type="binding site" evidence="2">
    <location>
        <position position="115"/>
    </location>
    <ligand>
        <name>biotin</name>
        <dbReference type="ChEBI" id="CHEBI:57586"/>
    </ligand>
</feature>
<dbReference type="InterPro" id="IPR036388">
    <property type="entry name" value="WH-like_DNA-bd_sf"/>
</dbReference>
<dbReference type="EMBL" id="CP118848">
    <property type="protein sequence ID" value="WHI61446.1"/>
    <property type="molecule type" value="Genomic_DNA"/>
</dbReference>
<dbReference type="GO" id="GO:0009249">
    <property type="term" value="P:protein lipoylation"/>
    <property type="evidence" value="ECO:0007669"/>
    <property type="project" value="UniProtKB-ARBA"/>
</dbReference>
<dbReference type="SUPFAM" id="SSF55681">
    <property type="entry name" value="Class II aaRS and biotin synthetases"/>
    <property type="match status" value="1"/>
</dbReference>
<dbReference type="PANTHER" id="PTHR12835">
    <property type="entry name" value="BIOTIN PROTEIN LIGASE"/>
    <property type="match status" value="1"/>
</dbReference>
<name>A0AAX3W9S4_MAMLE</name>
<feature type="binding site" evidence="2">
    <location>
        <begin position="119"/>
        <end position="121"/>
    </location>
    <ligand>
        <name>biotin</name>
        <dbReference type="ChEBI" id="CHEBI:57586"/>
    </ligand>
</feature>
<dbReference type="NCBIfam" id="TIGR00121">
    <property type="entry name" value="birA_ligase"/>
    <property type="match status" value="1"/>
</dbReference>
<feature type="binding site" evidence="2">
    <location>
        <position position="186"/>
    </location>
    <ligand>
        <name>biotin</name>
        <dbReference type="ChEBI" id="CHEBI:57586"/>
    </ligand>
</feature>
<keyword evidence="2" id="KW-0067">ATP-binding</keyword>
<gene>
    <name evidence="2" type="primary">birA</name>
    <name evidence="4" type="ORF">PYH69_07405</name>
</gene>
<dbReference type="Gene3D" id="3.30.930.10">
    <property type="entry name" value="Bira Bifunctional Protein, Domain 2"/>
    <property type="match status" value="1"/>
</dbReference>
<dbReference type="InterPro" id="IPR004408">
    <property type="entry name" value="Biotin_CoA_COase_ligase"/>
</dbReference>
<keyword evidence="2" id="KW-0804">Transcription</keyword>
<accession>A0AAX3W9S4</accession>
<dbReference type="InterPro" id="IPR045864">
    <property type="entry name" value="aa-tRNA-synth_II/BPL/LPL"/>
</dbReference>
<keyword evidence="2" id="KW-0547">Nucleotide-binding</keyword>
<feature type="DNA-binding region" description="H-T-H motif" evidence="2">
    <location>
        <begin position="21"/>
        <end position="40"/>
    </location>
</feature>
<comment type="function">
    <text evidence="2">Acts both as a biotin--[acetyl-CoA-carboxylase] ligase and a repressor.</text>
</comment>
<dbReference type="Pfam" id="PF03099">
    <property type="entry name" value="BPL_LplA_LipB"/>
    <property type="match status" value="1"/>
</dbReference>
<keyword evidence="1 2" id="KW-0436">Ligase</keyword>
<dbReference type="GO" id="GO:0003677">
    <property type="term" value="F:DNA binding"/>
    <property type="evidence" value="ECO:0007669"/>
    <property type="project" value="UniProtKB-UniRule"/>
</dbReference>
<protein>
    <recommendedName>
        <fullName evidence="2">Bifunctional ligase/repressor BirA</fullName>
    </recommendedName>
    <alternativeName>
        <fullName evidence="2">Biotin--[acetyl-CoA-carboxylase] ligase</fullName>
        <ecNumber evidence="2">6.3.4.15</ecNumber>
    </alternativeName>
    <alternativeName>
        <fullName evidence="2">Biotin--protein ligase</fullName>
    </alternativeName>
    <alternativeName>
        <fullName evidence="2">Biotin-[acetyl-CoA carboxylase] synthetase</fullName>
    </alternativeName>
</protein>
<keyword evidence="2" id="KW-0678">Repressor</keyword>
<dbReference type="GO" id="GO:0005524">
    <property type="term" value="F:ATP binding"/>
    <property type="evidence" value="ECO:0007669"/>
    <property type="project" value="UniProtKB-UniRule"/>
</dbReference>
<comment type="caution">
    <text evidence="2">Lacks conserved residue(s) required for the propagation of feature annotation.</text>
</comment>
<comment type="catalytic activity">
    <reaction evidence="2">
        <text>biotin + L-lysyl-[protein] + ATP = N(6)-biotinyl-L-lysyl-[protein] + AMP + diphosphate + H(+)</text>
        <dbReference type="Rhea" id="RHEA:11756"/>
        <dbReference type="Rhea" id="RHEA-COMP:9752"/>
        <dbReference type="Rhea" id="RHEA-COMP:10505"/>
        <dbReference type="ChEBI" id="CHEBI:15378"/>
        <dbReference type="ChEBI" id="CHEBI:29969"/>
        <dbReference type="ChEBI" id="CHEBI:30616"/>
        <dbReference type="ChEBI" id="CHEBI:33019"/>
        <dbReference type="ChEBI" id="CHEBI:57586"/>
        <dbReference type="ChEBI" id="CHEBI:83144"/>
        <dbReference type="ChEBI" id="CHEBI:456215"/>
        <dbReference type="EC" id="6.3.4.15"/>
    </reaction>
</comment>
<dbReference type="Proteomes" id="UP001223261">
    <property type="component" value="Chromosome"/>
</dbReference>
<proteinExistence type="inferred from homology"/>
<dbReference type="InterPro" id="IPR030855">
    <property type="entry name" value="Bifunct_BirA"/>
</dbReference>
<evidence type="ECO:0000313" key="4">
    <source>
        <dbReference type="EMBL" id="WHI61446.1"/>
    </source>
</evidence>
<keyword evidence="2" id="KW-0238">DNA-binding</keyword>
<keyword evidence="2" id="KW-0805">Transcription regulation</keyword>
<dbReference type="GO" id="GO:0004077">
    <property type="term" value="F:biotin--[biotin carboxyl-carrier protein] ligase activity"/>
    <property type="evidence" value="ECO:0007669"/>
    <property type="project" value="UniProtKB-UniRule"/>
</dbReference>
<dbReference type="GO" id="GO:0005737">
    <property type="term" value="C:cytoplasm"/>
    <property type="evidence" value="ECO:0007669"/>
    <property type="project" value="TreeGrafter"/>
</dbReference>
<dbReference type="AlphaFoldDB" id="A0AAX3W9S4"/>
<comment type="similarity">
    <text evidence="2">Belongs to the biotin--protein ligase family.</text>
</comment>
<dbReference type="SUPFAM" id="SSF46785">
    <property type="entry name" value="Winged helix' DNA-binding domain"/>
    <property type="match status" value="1"/>
</dbReference>
<dbReference type="PANTHER" id="PTHR12835:SF5">
    <property type="entry name" value="BIOTIN--PROTEIN LIGASE"/>
    <property type="match status" value="1"/>
</dbReference>
<dbReference type="GO" id="GO:0006355">
    <property type="term" value="P:regulation of DNA-templated transcription"/>
    <property type="evidence" value="ECO:0007669"/>
    <property type="project" value="UniProtKB-UniRule"/>
</dbReference>
<dbReference type="CDD" id="cd16442">
    <property type="entry name" value="BPL"/>
    <property type="match status" value="1"/>
</dbReference>
<organism evidence="4 5">
    <name type="scientific">Mammaliicoccus lentus</name>
    <name type="common">Staphylococcus lentus</name>
    <dbReference type="NCBI Taxonomy" id="42858"/>
    <lineage>
        <taxon>Bacteria</taxon>
        <taxon>Bacillati</taxon>
        <taxon>Bacillota</taxon>
        <taxon>Bacilli</taxon>
        <taxon>Bacillales</taxon>
        <taxon>Staphylococcaceae</taxon>
        <taxon>Mammaliicoccus</taxon>
    </lineage>
</organism>
<reference evidence="4" key="1">
    <citation type="journal article" date="2023" name="Antibiotics">
        <title>Prevalence and Molecular Characterization of Methicillin-Resistant Staphylococci (MRS) and Mammaliicocci (MRM) in Dromedary Camels from Algeria: First Detection of SCCmec-mecC Hybrid in Methicillin-Resistant Mammaliicoccus lentus.</title>
        <authorList>
            <person name="Belhout C."/>
            <person name="Boyen F."/>
            <person name="Vereecke N."/>
            <person name="Theuns S."/>
            <person name="Taibi N."/>
            <person name="Stegger M."/>
            <person name="de la Fe-Rodriguez P.Y."/>
            <person name="Bouayad L."/>
            <person name="Elgroud R."/>
            <person name="Butaye P."/>
        </authorList>
    </citation>
    <scope>NUCLEOTIDE SEQUENCE</scope>
    <source>
        <strain evidence="4">7048</strain>
    </source>
</reference>
<keyword evidence="2" id="KW-0092">Biotin</keyword>
<dbReference type="EC" id="6.3.4.15" evidence="2"/>
<dbReference type="InterPro" id="IPR004143">
    <property type="entry name" value="BPL_LPL_catalytic"/>
</dbReference>